<dbReference type="KEGG" id="cyz:C3B44_06220"/>
<dbReference type="PANTHER" id="PTHR30336:SF20">
    <property type="entry name" value="DUF218 DOMAIN-CONTAINING PROTEIN"/>
    <property type="match status" value="1"/>
</dbReference>
<proteinExistence type="predicted"/>
<evidence type="ECO:0000259" key="1">
    <source>
        <dbReference type="Pfam" id="PF02698"/>
    </source>
</evidence>
<gene>
    <name evidence="2" type="ORF">DF222_07305</name>
</gene>
<dbReference type="CDD" id="cd06259">
    <property type="entry name" value="YdcF-like"/>
    <property type="match status" value="1"/>
</dbReference>
<dbReference type="InterPro" id="IPR003848">
    <property type="entry name" value="DUF218"/>
</dbReference>
<evidence type="ECO:0000313" key="3">
    <source>
        <dbReference type="Proteomes" id="UP000244989"/>
    </source>
</evidence>
<reference evidence="3" key="1">
    <citation type="submission" date="2018-04" db="EMBL/GenBank/DDBJ databases">
        <authorList>
            <person name="Liu S."/>
            <person name="Wang Z."/>
            <person name="Li J."/>
        </authorList>
    </citation>
    <scope>NUCLEOTIDE SEQUENCE [LARGE SCALE GENOMIC DNA]</scope>
    <source>
        <strain evidence="3">2189</strain>
    </source>
</reference>
<dbReference type="PANTHER" id="PTHR30336">
    <property type="entry name" value="INNER MEMBRANE PROTEIN, PROBABLE PERMEASE"/>
    <property type="match status" value="1"/>
</dbReference>
<comment type="caution">
    <text evidence="2">The sequence shown here is derived from an EMBL/GenBank/DDBJ whole genome shotgun (WGS) entry which is preliminary data.</text>
</comment>
<dbReference type="Pfam" id="PF02698">
    <property type="entry name" value="DUF218"/>
    <property type="match status" value="1"/>
</dbReference>
<dbReference type="InterPro" id="IPR014729">
    <property type="entry name" value="Rossmann-like_a/b/a_fold"/>
</dbReference>
<dbReference type="Gene3D" id="3.40.50.620">
    <property type="entry name" value="HUPs"/>
    <property type="match status" value="1"/>
</dbReference>
<dbReference type="AlphaFoldDB" id="A0A2U1T6E8"/>
<keyword evidence="3" id="KW-1185">Reference proteome</keyword>
<evidence type="ECO:0000313" key="2">
    <source>
        <dbReference type="EMBL" id="PWC01458.1"/>
    </source>
</evidence>
<dbReference type="Proteomes" id="UP000244989">
    <property type="component" value="Unassembled WGS sequence"/>
</dbReference>
<sequence>MLPTSASASVRVMKALVAALPLALGVAGLVAAPASSALSSAPMSSQLGHIHETIHSPVAAPDESFAQAPVVILGNYLPPDGHVHPTLERRLEVGLRWAQEHPDAPVVLTGGDNEQGHNEARTMRAWLIERGMDAERILIEPDSWSTISNAHNTHALLGPQDRLVLVTSESHLHRAVVNFAATFGEDTQIAGLAAEDVWPVERSRVEELSSISRDLAGLWLLPDAVLDGTSSI</sequence>
<accession>A0A2U1T6E8</accession>
<organism evidence="2 3">
    <name type="scientific">Corynebacterium yudongzhengii</name>
    <dbReference type="NCBI Taxonomy" id="2080740"/>
    <lineage>
        <taxon>Bacteria</taxon>
        <taxon>Bacillati</taxon>
        <taxon>Actinomycetota</taxon>
        <taxon>Actinomycetes</taxon>
        <taxon>Mycobacteriales</taxon>
        <taxon>Corynebacteriaceae</taxon>
        <taxon>Corynebacterium</taxon>
    </lineage>
</organism>
<protein>
    <submittedName>
        <fullName evidence="2">YdcF family protein</fullName>
    </submittedName>
</protein>
<dbReference type="InterPro" id="IPR051599">
    <property type="entry name" value="Cell_Envelope_Assoc"/>
</dbReference>
<dbReference type="EMBL" id="QEEZ01000012">
    <property type="protein sequence ID" value="PWC01458.1"/>
    <property type="molecule type" value="Genomic_DNA"/>
</dbReference>
<feature type="domain" description="DUF218" evidence="1">
    <location>
        <begin position="70"/>
        <end position="182"/>
    </location>
</feature>
<name>A0A2U1T6E8_9CORY</name>
<dbReference type="GO" id="GO:0005886">
    <property type="term" value="C:plasma membrane"/>
    <property type="evidence" value="ECO:0007669"/>
    <property type="project" value="TreeGrafter"/>
</dbReference>